<dbReference type="PROSITE" id="PS00107">
    <property type="entry name" value="PROTEIN_KINASE_ATP"/>
    <property type="match status" value="1"/>
</dbReference>
<evidence type="ECO:0000256" key="4">
    <source>
        <dbReference type="ARBA" id="ARBA00022679"/>
    </source>
</evidence>
<evidence type="ECO:0000256" key="10">
    <source>
        <dbReference type="ARBA" id="ARBA00023137"/>
    </source>
</evidence>
<evidence type="ECO:0000256" key="6">
    <source>
        <dbReference type="ARBA" id="ARBA00022741"/>
    </source>
</evidence>
<dbReference type="OMA" id="QICITID"/>
<dbReference type="GO" id="GO:0043235">
    <property type="term" value="C:receptor complex"/>
    <property type="evidence" value="ECO:0007669"/>
    <property type="project" value="TreeGrafter"/>
</dbReference>
<dbReference type="Gene3D" id="1.10.510.10">
    <property type="entry name" value="Transferase(Phosphotransferase) domain 1"/>
    <property type="match status" value="1"/>
</dbReference>
<dbReference type="PROSITE" id="PS00109">
    <property type="entry name" value="PROTEIN_KINASE_TYR"/>
    <property type="match status" value="1"/>
</dbReference>
<proteinExistence type="predicted"/>
<evidence type="ECO:0000313" key="16">
    <source>
        <dbReference type="EMBL" id="SSX27058.1"/>
    </source>
</evidence>
<dbReference type="AlphaFoldDB" id="A0A336MM16"/>
<dbReference type="PANTHER" id="PTHR24416:SF631">
    <property type="entry name" value="SERINE_THREONINE_TYROSINE KINASE 1"/>
    <property type="match status" value="1"/>
</dbReference>
<dbReference type="Gene3D" id="3.80.10.10">
    <property type="entry name" value="Ribonuclease Inhibitor"/>
    <property type="match status" value="1"/>
</dbReference>
<dbReference type="InterPro" id="IPR001245">
    <property type="entry name" value="Ser-Thr/Tyr_kinase_cat_dom"/>
</dbReference>
<feature type="domain" description="Protein kinase" evidence="14">
    <location>
        <begin position="304"/>
        <end position="565"/>
    </location>
</feature>
<dbReference type="InterPro" id="IPR000719">
    <property type="entry name" value="Prot_kinase_dom"/>
</dbReference>
<feature type="binding site" evidence="12">
    <location>
        <position position="335"/>
    </location>
    <ligand>
        <name>ATP</name>
        <dbReference type="ChEBI" id="CHEBI:30616"/>
    </ligand>
</feature>
<evidence type="ECO:0000256" key="3">
    <source>
        <dbReference type="ARBA" id="ARBA00022614"/>
    </source>
</evidence>
<organism evidence="16">
    <name type="scientific">Culicoides sonorensis</name>
    <name type="common">Biting midge</name>
    <dbReference type="NCBI Taxonomy" id="179676"/>
    <lineage>
        <taxon>Eukaryota</taxon>
        <taxon>Metazoa</taxon>
        <taxon>Ecdysozoa</taxon>
        <taxon>Arthropoda</taxon>
        <taxon>Hexapoda</taxon>
        <taxon>Insecta</taxon>
        <taxon>Pterygota</taxon>
        <taxon>Neoptera</taxon>
        <taxon>Endopterygota</taxon>
        <taxon>Diptera</taxon>
        <taxon>Nematocera</taxon>
        <taxon>Chironomoidea</taxon>
        <taxon>Ceratopogonidae</taxon>
        <taxon>Ceratopogoninae</taxon>
        <taxon>Culicoides</taxon>
        <taxon>Monoculicoides</taxon>
    </lineage>
</organism>
<evidence type="ECO:0000256" key="12">
    <source>
        <dbReference type="PROSITE-ProRule" id="PRU10141"/>
    </source>
</evidence>
<evidence type="ECO:0000256" key="7">
    <source>
        <dbReference type="ARBA" id="ARBA00022777"/>
    </source>
</evidence>
<keyword evidence="7" id="KW-0418">Kinase</keyword>
<evidence type="ECO:0000256" key="8">
    <source>
        <dbReference type="ARBA" id="ARBA00022840"/>
    </source>
</evidence>
<dbReference type="GO" id="GO:0004714">
    <property type="term" value="F:transmembrane receptor protein tyrosine kinase activity"/>
    <property type="evidence" value="ECO:0007669"/>
    <property type="project" value="UniProtKB-EC"/>
</dbReference>
<dbReference type="InterPro" id="IPR008266">
    <property type="entry name" value="Tyr_kinase_AS"/>
</dbReference>
<evidence type="ECO:0000256" key="2">
    <source>
        <dbReference type="ARBA" id="ARBA00004308"/>
    </source>
</evidence>
<keyword evidence="8 12" id="KW-0067">ATP-binding</keyword>
<sequence length="566" mass="64881">MGISKLISIFVIFHLVNVSKSEIRQVKPNCSNGNECRILVNQNSAEDEFQIEPHKHYAKIKKLSLHASYLIRLTNIFCKTFPSIEDFYAYYSRITIVDSDAFVGCSNLKSVNLGYNNIKSISDDLFKAIRKITVINLSQNQIKNLSGIAFQGLNDLQTLELHSNNLDEIKMKEFGVLPNLKEILLHGNQLNYISVDFTQFPKLTSLTLFRKSTRGNSQENKFPFEVKDHLFQQLSSKNISSDHACYKANTCKCPKDKNCNDYTICLKSNDAIPETTPMTKAVTPDMSDEHLSIVYTIMGINFILIRGEPIGEGWFGQIYKGTLKKQEKEETVAIKLIETTKIHEIIPEISTMLKLEHRNIVKMHDYKTDPGNDHNHIIIMEYVAKGSILKYLETLNTQDNSNFKHFLELTKDIAKGLEYLFNQKIVHRDLAARNILVTEDNHAKISDFGLARHCDVNGAYQCTSSILIPMKWYAPEAIDNKTYTKMSDIWSFGVTMYEIFSYGQAPFKDAKDTEDLKNLIRTSPLEKPDRCPVEIYEKLMLPCWKIDPEERPEISQICITIDELLL</sequence>
<dbReference type="Pfam" id="PF13855">
    <property type="entry name" value="LRR_8"/>
    <property type="match status" value="1"/>
</dbReference>
<dbReference type="InterPro" id="IPR050122">
    <property type="entry name" value="RTK"/>
</dbReference>
<dbReference type="FunFam" id="1.10.510.10:FF:001512">
    <property type="entry name" value="Receptor tyrosine-protein kinase erbB-2"/>
    <property type="match status" value="1"/>
</dbReference>
<dbReference type="PANTHER" id="PTHR24416">
    <property type="entry name" value="TYROSINE-PROTEIN KINASE RECEPTOR"/>
    <property type="match status" value="1"/>
</dbReference>
<dbReference type="PRINTS" id="PR00109">
    <property type="entry name" value="TYRKINASE"/>
</dbReference>
<dbReference type="VEuPathDB" id="VectorBase:CSON014132"/>
<dbReference type="InterPro" id="IPR032675">
    <property type="entry name" value="LRR_dom_sf"/>
</dbReference>
<dbReference type="PROSITE" id="PS51450">
    <property type="entry name" value="LRR"/>
    <property type="match status" value="2"/>
</dbReference>
<comment type="catalytic activity">
    <reaction evidence="11">
        <text>L-tyrosyl-[protein] + ATP = O-phospho-L-tyrosyl-[protein] + ADP + H(+)</text>
        <dbReference type="Rhea" id="RHEA:10596"/>
        <dbReference type="Rhea" id="RHEA-COMP:10136"/>
        <dbReference type="Rhea" id="RHEA-COMP:20101"/>
        <dbReference type="ChEBI" id="CHEBI:15378"/>
        <dbReference type="ChEBI" id="CHEBI:30616"/>
        <dbReference type="ChEBI" id="CHEBI:46858"/>
        <dbReference type="ChEBI" id="CHEBI:61978"/>
        <dbReference type="ChEBI" id="CHEBI:456216"/>
        <dbReference type="EC" id="2.7.10.1"/>
    </reaction>
</comment>
<evidence type="ECO:0000256" key="11">
    <source>
        <dbReference type="ARBA" id="ARBA00051243"/>
    </source>
</evidence>
<evidence type="ECO:0000313" key="15">
    <source>
        <dbReference type="EMBL" id="SSX06712.1"/>
    </source>
</evidence>
<keyword evidence="13" id="KW-0732">Signal</keyword>
<reference evidence="16" key="2">
    <citation type="submission" date="2018-07" db="EMBL/GenBank/DDBJ databases">
        <authorList>
            <person name="Quirk P.G."/>
            <person name="Krulwich T.A."/>
        </authorList>
    </citation>
    <scope>NUCLEOTIDE SEQUENCE</scope>
</reference>
<dbReference type="GO" id="GO:0048468">
    <property type="term" value="P:cell development"/>
    <property type="evidence" value="ECO:0007669"/>
    <property type="project" value="UniProtKB-ARBA"/>
</dbReference>
<evidence type="ECO:0000259" key="14">
    <source>
        <dbReference type="PROSITE" id="PS50011"/>
    </source>
</evidence>
<dbReference type="SMART" id="SM00219">
    <property type="entry name" value="TyrKc"/>
    <property type="match status" value="1"/>
</dbReference>
<keyword evidence="5" id="KW-0677">Repeat</keyword>
<feature type="signal peptide" evidence="13">
    <location>
        <begin position="1"/>
        <end position="21"/>
    </location>
</feature>
<dbReference type="GO" id="GO:0005886">
    <property type="term" value="C:plasma membrane"/>
    <property type="evidence" value="ECO:0007669"/>
    <property type="project" value="TreeGrafter"/>
</dbReference>
<keyword evidence="9" id="KW-0472">Membrane</keyword>
<dbReference type="InterPro" id="IPR003591">
    <property type="entry name" value="Leu-rich_rpt_typical-subtyp"/>
</dbReference>
<evidence type="ECO:0000256" key="9">
    <source>
        <dbReference type="ARBA" id="ARBA00023136"/>
    </source>
</evidence>
<dbReference type="SUPFAM" id="SSF56112">
    <property type="entry name" value="Protein kinase-like (PK-like)"/>
    <property type="match status" value="1"/>
</dbReference>
<evidence type="ECO:0000256" key="5">
    <source>
        <dbReference type="ARBA" id="ARBA00022737"/>
    </source>
</evidence>
<accession>A0A336MM16</accession>
<name>A0A336MM16_CULSO</name>
<gene>
    <name evidence="16" type="primary">CSON014132</name>
</gene>
<dbReference type="Pfam" id="PF07714">
    <property type="entry name" value="PK_Tyr_Ser-Thr"/>
    <property type="match status" value="1"/>
</dbReference>
<dbReference type="PROSITE" id="PS50011">
    <property type="entry name" value="PROTEIN_KINASE_DOM"/>
    <property type="match status" value="1"/>
</dbReference>
<dbReference type="GO" id="GO:0050793">
    <property type="term" value="P:regulation of developmental process"/>
    <property type="evidence" value="ECO:0007669"/>
    <property type="project" value="UniProtKB-ARBA"/>
</dbReference>
<dbReference type="InterPro" id="IPR017441">
    <property type="entry name" value="Protein_kinase_ATP_BS"/>
</dbReference>
<dbReference type="CDD" id="cd00192">
    <property type="entry name" value="PTKc"/>
    <property type="match status" value="1"/>
</dbReference>
<dbReference type="EMBL" id="UFQS01000765">
    <property type="protein sequence ID" value="SSX06712.1"/>
    <property type="molecule type" value="Genomic_DNA"/>
</dbReference>
<keyword evidence="3" id="KW-0433">Leucine-rich repeat</keyword>
<dbReference type="SUPFAM" id="SSF52058">
    <property type="entry name" value="L domain-like"/>
    <property type="match status" value="1"/>
</dbReference>
<keyword evidence="4" id="KW-0808">Transferase</keyword>
<protein>
    <submittedName>
        <fullName evidence="16">CSON014132 protein</fullName>
    </submittedName>
</protein>
<keyword evidence="10" id="KW-0829">Tyrosine-protein kinase</keyword>
<dbReference type="GO" id="GO:0005524">
    <property type="term" value="F:ATP binding"/>
    <property type="evidence" value="ECO:0007669"/>
    <property type="project" value="UniProtKB-UniRule"/>
</dbReference>
<dbReference type="InterPro" id="IPR011009">
    <property type="entry name" value="Kinase-like_dom_sf"/>
</dbReference>
<evidence type="ECO:0000256" key="1">
    <source>
        <dbReference type="ARBA" id="ARBA00004167"/>
    </source>
</evidence>
<dbReference type="GO" id="GO:0012505">
    <property type="term" value="C:endomembrane system"/>
    <property type="evidence" value="ECO:0007669"/>
    <property type="project" value="UniProtKB-SubCell"/>
</dbReference>
<keyword evidence="6 12" id="KW-0547">Nucleotide-binding</keyword>
<dbReference type="InterPro" id="IPR020635">
    <property type="entry name" value="Tyr_kinase_cat_dom"/>
</dbReference>
<dbReference type="GO" id="GO:0051130">
    <property type="term" value="P:positive regulation of cellular component organization"/>
    <property type="evidence" value="ECO:0007669"/>
    <property type="project" value="UniProtKB-ARBA"/>
</dbReference>
<reference evidence="15" key="1">
    <citation type="submission" date="2018-04" db="EMBL/GenBank/DDBJ databases">
        <authorList>
            <person name="Go L.Y."/>
            <person name="Mitchell J.A."/>
        </authorList>
    </citation>
    <scope>NUCLEOTIDE SEQUENCE</scope>
    <source>
        <tissue evidence="15">Whole organism</tissue>
    </source>
</reference>
<dbReference type="SMART" id="SM00369">
    <property type="entry name" value="LRR_TYP"/>
    <property type="match status" value="4"/>
</dbReference>
<dbReference type="InterPro" id="IPR001611">
    <property type="entry name" value="Leu-rich_rpt"/>
</dbReference>
<dbReference type="GO" id="GO:0030182">
    <property type="term" value="P:neuron differentiation"/>
    <property type="evidence" value="ECO:0007669"/>
    <property type="project" value="UniProtKB-ARBA"/>
</dbReference>
<comment type="subcellular location">
    <subcellularLocation>
        <location evidence="2">Endomembrane system</location>
    </subcellularLocation>
    <subcellularLocation>
        <location evidence="1">Membrane</location>
        <topology evidence="1">Single-pass membrane protein</topology>
    </subcellularLocation>
</comment>
<evidence type="ECO:0000256" key="13">
    <source>
        <dbReference type="SAM" id="SignalP"/>
    </source>
</evidence>
<dbReference type="EMBL" id="UFQT01000765">
    <property type="protein sequence ID" value="SSX27058.1"/>
    <property type="molecule type" value="Genomic_DNA"/>
</dbReference>
<feature type="chain" id="PRO_5033343252" evidence="13">
    <location>
        <begin position="22"/>
        <end position="566"/>
    </location>
</feature>
<dbReference type="GO" id="GO:0007169">
    <property type="term" value="P:cell surface receptor protein tyrosine kinase signaling pathway"/>
    <property type="evidence" value="ECO:0007669"/>
    <property type="project" value="TreeGrafter"/>
</dbReference>